<evidence type="ECO:0000313" key="1">
    <source>
        <dbReference type="EMBL" id="JAH26606.1"/>
    </source>
</evidence>
<name>A0A0E9RBS7_ANGAN</name>
<protein>
    <submittedName>
        <fullName evidence="1">Uncharacterized protein</fullName>
    </submittedName>
</protein>
<proteinExistence type="predicted"/>
<reference evidence="1" key="1">
    <citation type="submission" date="2014-11" db="EMBL/GenBank/DDBJ databases">
        <authorList>
            <person name="Amaro Gonzalez C."/>
        </authorList>
    </citation>
    <scope>NUCLEOTIDE SEQUENCE</scope>
</reference>
<accession>A0A0E9RBS7</accession>
<dbReference type="EMBL" id="GBXM01081971">
    <property type="protein sequence ID" value="JAH26606.1"/>
    <property type="molecule type" value="Transcribed_RNA"/>
</dbReference>
<organism evidence="1">
    <name type="scientific">Anguilla anguilla</name>
    <name type="common">European freshwater eel</name>
    <name type="synonym">Muraena anguilla</name>
    <dbReference type="NCBI Taxonomy" id="7936"/>
    <lineage>
        <taxon>Eukaryota</taxon>
        <taxon>Metazoa</taxon>
        <taxon>Chordata</taxon>
        <taxon>Craniata</taxon>
        <taxon>Vertebrata</taxon>
        <taxon>Euteleostomi</taxon>
        <taxon>Actinopterygii</taxon>
        <taxon>Neopterygii</taxon>
        <taxon>Teleostei</taxon>
        <taxon>Anguilliformes</taxon>
        <taxon>Anguillidae</taxon>
        <taxon>Anguilla</taxon>
    </lineage>
</organism>
<dbReference type="AlphaFoldDB" id="A0A0E9RBS7"/>
<reference evidence="1" key="2">
    <citation type="journal article" date="2015" name="Fish Shellfish Immunol.">
        <title>Early steps in the European eel (Anguilla anguilla)-Vibrio vulnificus interaction in the gills: Role of the RtxA13 toxin.</title>
        <authorList>
            <person name="Callol A."/>
            <person name="Pajuelo D."/>
            <person name="Ebbesson L."/>
            <person name="Teles M."/>
            <person name="MacKenzie S."/>
            <person name="Amaro C."/>
        </authorList>
    </citation>
    <scope>NUCLEOTIDE SEQUENCE</scope>
</reference>
<sequence>MVPRSSINLSSSHSRSHPTFKALIILGNISYKCVLDFSQISESEVNYVHAC</sequence>